<gene>
    <name evidence="1" type="ORF">SAMN04487931_12115</name>
</gene>
<evidence type="ECO:0000313" key="2">
    <source>
        <dbReference type="Proteomes" id="UP000199608"/>
    </source>
</evidence>
<accession>A0A1H2K5Z7</accession>
<dbReference type="Proteomes" id="UP000199608">
    <property type="component" value="Unassembled WGS sequence"/>
</dbReference>
<dbReference type="RefSeq" id="WP_092238438.1">
    <property type="nucleotide sequence ID" value="NZ_FNLL01000021.1"/>
</dbReference>
<reference evidence="2" key="1">
    <citation type="submission" date="2016-10" db="EMBL/GenBank/DDBJ databases">
        <authorList>
            <person name="Varghese N."/>
            <person name="Submissions S."/>
        </authorList>
    </citation>
    <scope>NUCLEOTIDE SEQUENCE [LARGE SCALE GENOMIC DNA]</scope>
    <source>
        <strain evidence="2">DSM 3384</strain>
    </source>
</reference>
<protein>
    <submittedName>
        <fullName evidence="1">Uncharacterized protein</fullName>
    </submittedName>
</protein>
<organism evidence="1 2">
    <name type="scientific">Desulfobacula phenolica</name>
    <dbReference type="NCBI Taxonomy" id="90732"/>
    <lineage>
        <taxon>Bacteria</taxon>
        <taxon>Pseudomonadati</taxon>
        <taxon>Thermodesulfobacteriota</taxon>
        <taxon>Desulfobacteria</taxon>
        <taxon>Desulfobacterales</taxon>
        <taxon>Desulfobacteraceae</taxon>
        <taxon>Desulfobacula</taxon>
    </lineage>
</organism>
<name>A0A1H2K5Z7_9BACT</name>
<proteinExistence type="predicted"/>
<keyword evidence="2" id="KW-1185">Reference proteome</keyword>
<dbReference type="EMBL" id="FNLL01000021">
    <property type="protein sequence ID" value="SDU63891.1"/>
    <property type="molecule type" value="Genomic_DNA"/>
</dbReference>
<evidence type="ECO:0000313" key="1">
    <source>
        <dbReference type="EMBL" id="SDU63891.1"/>
    </source>
</evidence>
<sequence length="225" mass="26349">MNRYQTNHSNEVHQLIVTPSKHFFVTRNGILKHQKKPFEIKLENCKDFKKTHITHYIIRDHFSGLVYWETCTSNAAIPIHEFLFRAWAKKEKQPFYGMPSCMTIPKNVQLFYPGLVNFVETLGIDFIKVTSGFQGGVRDIRTIEDELRCAGLFLGNPEQFQTELPFELILKKSYEICTRLSNNFYRKPSKKETWLSGFGSEQKIYIPKSLEIFKTTYQGIAESEY</sequence>
<dbReference type="AlphaFoldDB" id="A0A1H2K5Z7"/>